<gene>
    <name evidence="1" type="ORF">Hgul01_00273</name>
</gene>
<sequence>MAWFRYWWLLIVLIGCIQTDQTPPVANQFAIYIFQRTVISQFEGPNQNPTTALQTIDLTEASIVLDQTDLVEYNWPQQQLRIRNPQGVLAKDRPAEMDIEGFFVLVFNQQRIVMGRVRSNSTAMAADYPLLLDTIESYSNQQAISVYQLRANSGTIRSDAPHSFPNPDPAIAEAVKLHLREIGKLVE</sequence>
<name>A0ABP9WTQ5_9CHLR</name>
<reference evidence="1 2" key="1">
    <citation type="submission" date="2024-02" db="EMBL/GenBank/DDBJ databases">
        <title>Herpetosiphon gulosus NBRC 112829.</title>
        <authorList>
            <person name="Ichikawa N."/>
            <person name="Katano-Makiyama Y."/>
            <person name="Hidaka K."/>
        </authorList>
    </citation>
    <scope>NUCLEOTIDE SEQUENCE [LARGE SCALE GENOMIC DNA]</scope>
    <source>
        <strain evidence="1 2">NBRC 112829</strain>
    </source>
</reference>
<organism evidence="1 2">
    <name type="scientific">Herpetosiphon gulosus</name>
    <dbReference type="NCBI Taxonomy" id="1973496"/>
    <lineage>
        <taxon>Bacteria</taxon>
        <taxon>Bacillati</taxon>
        <taxon>Chloroflexota</taxon>
        <taxon>Chloroflexia</taxon>
        <taxon>Herpetosiphonales</taxon>
        <taxon>Herpetosiphonaceae</taxon>
        <taxon>Herpetosiphon</taxon>
    </lineage>
</organism>
<evidence type="ECO:0000313" key="1">
    <source>
        <dbReference type="EMBL" id="GAA5526500.1"/>
    </source>
</evidence>
<dbReference type="PROSITE" id="PS51257">
    <property type="entry name" value="PROKAR_LIPOPROTEIN"/>
    <property type="match status" value="1"/>
</dbReference>
<protein>
    <submittedName>
        <fullName evidence="1">Uncharacterized protein</fullName>
    </submittedName>
</protein>
<keyword evidence="2" id="KW-1185">Reference proteome</keyword>
<dbReference type="EMBL" id="BAABRU010000001">
    <property type="protein sequence ID" value="GAA5526500.1"/>
    <property type="molecule type" value="Genomic_DNA"/>
</dbReference>
<evidence type="ECO:0000313" key="2">
    <source>
        <dbReference type="Proteomes" id="UP001428290"/>
    </source>
</evidence>
<dbReference type="Proteomes" id="UP001428290">
    <property type="component" value="Unassembled WGS sequence"/>
</dbReference>
<comment type="caution">
    <text evidence="1">The sequence shown here is derived from an EMBL/GenBank/DDBJ whole genome shotgun (WGS) entry which is preliminary data.</text>
</comment>
<proteinExistence type="predicted"/>
<accession>A0ABP9WTQ5</accession>
<dbReference type="RefSeq" id="WP_345720140.1">
    <property type="nucleotide sequence ID" value="NZ_BAABRU010000001.1"/>
</dbReference>